<feature type="region of interest" description="Disordered" evidence="1">
    <location>
        <begin position="102"/>
        <end position="168"/>
    </location>
</feature>
<accession>A0A8S1AF20</accession>
<feature type="compositionally biased region" description="Basic and acidic residues" evidence="1">
    <location>
        <begin position="9"/>
        <end position="23"/>
    </location>
</feature>
<feature type="compositionally biased region" description="Basic residues" evidence="1">
    <location>
        <begin position="117"/>
        <end position="126"/>
    </location>
</feature>
<feature type="region of interest" description="Disordered" evidence="1">
    <location>
        <begin position="1"/>
        <end position="30"/>
    </location>
</feature>
<evidence type="ECO:0000313" key="2">
    <source>
        <dbReference type="EMBL" id="CAB3220574.1"/>
    </source>
</evidence>
<feature type="compositionally biased region" description="Polar residues" evidence="1">
    <location>
        <begin position="142"/>
        <end position="153"/>
    </location>
</feature>
<name>A0A8S1AF20_ARCPL</name>
<dbReference type="EMBL" id="CADEBD010000037">
    <property type="protein sequence ID" value="CAB3220574.1"/>
    <property type="molecule type" value="Genomic_DNA"/>
</dbReference>
<keyword evidence="4" id="KW-1185">Reference proteome</keyword>
<dbReference type="EMBL" id="CADEBC010000531">
    <property type="protein sequence ID" value="CAB3247667.1"/>
    <property type="molecule type" value="Genomic_DNA"/>
</dbReference>
<evidence type="ECO:0000313" key="4">
    <source>
        <dbReference type="Proteomes" id="UP000494106"/>
    </source>
</evidence>
<evidence type="ECO:0000313" key="5">
    <source>
        <dbReference type="Proteomes" id="UP000494256"/>
    </source>
</evidence>
<organism evidence="3 4">
    <name type="scientific">Arctia plantaginis</name>
    <name type="common">Wood tiger moth</name>
    <name type="synonym">Phalaena plantaginis</name>
    <dbReference type="NCBI Taxonomy" id="874455"/>
    <lineage>
        <taxon>Eukaryota</taxon>
        <taxon>Metazoa</taxon>
        <taxon>Ecdysozoa</taxon>
        <taxon>Arthropoda</taxon>
        <taxon>Hexapoda</taxon>
        <taxon>Insecta</taxon>
        <taxon>Pterygota</taxon>
        <taxon>Neoptera</taxon>
        <taxon>Endopterygota</taxon>
        <taxon>Lepidoptera</taxon>
        <taxon>Glossata</taxon>
        <taxon>Ditrysia</taxon>
        <taxon>Noctuoidea</taxon>
        <taxon>Erebidae</taxon>
        <taxon>Arctiinae</taxon>
        <taxon>Arctia</taxon>
    </lineage>
</organism>
<protein>
    <submittedName>
        <fullName evidence="3">Uncharacterized protein</fullName>
    </submittedName>
</protein>
<proteinExistence type="predicted"/>
<comment type="caution">
    <text evidence="3">The sequence shown here is derived from an EMBL/GenBank/DDBJ whole genome shotgun (WGS) entry which is preliminary data.</text>
</comment>
<dbReference type="OrthoDB" id="7208835at2759"/>
<gene>
    <name evidence="3" type="ORF">APLA_LOCUS11365</name>
    <name evidence="2" type="ORF">APLA_LOCUS364</name>
</gene>
<dbReference type="AlphaFoldDB" id="A0A8S1AF20"/>
<sequence length="335" mass="37340">MSHSKNAHKLSDKSRTDIHTTDRNEEEGEVISCNATESCTYAVTVSKKASASSEEGALCSGQKSFISIHSTDHLCQVADANNPLNLEECNLEVLSLNEVFPSTSEESLSNEDDPPLQRKRNAKKNKTTVQKSPSENVEKTSYMPTNSKSTTGPRQKEPIDGPQASVYSDFDIPKNTLYVVGSNPGEPKMSYPDPPKKISKTMKKFLRNIDKHKNDHNAKSNEKAISKLTTMRGILKDGRCGPECTGDSTVRGVDEYNTDDLTFSMEFGPHSNYSKQNPDKNVTFNTQVVIIHFTGDLCVGQSVETLSKEKDQQARNSELRKTFLTKYNEFWPTQK</sequence>
<evidence type="ECO:0000313" key="3">
    <source>
        <dbReference type="EMBL" id="CAB3247667.1"/>
    </source>
</evidence>
<dbReference type="Proteomes" id="UP000494256">
    <property type="component" value="Unassembled WGS sequence"/>
</dbReference>
<dbReference type="Proteomes" id="UP000494106">
    <property type="component" value="Unassembled WGS sequence"/>
</dbReference>
<reference evidence="4 5" key="1">
    <citation type="submission" date="2020-04" db="EMBL/GenBank/DDBJ databases">
        <authorList>
            <person name="Wallbank WR R."/>
            <person name="Pardo Diaz C."/>
            <person name="Kozak K."/>
            <person name="Martin S."/>
            <person name="Jiggins C."/>
            <person name="Moest M."/>
            <person name="Warren A I."/>
            <person name="Byers J.R.P. K."/>
            <person name="Montejo-Kovacevich G."/>
            <person name="Yen C E."/>
        </authorList>
    </citation>
    <scope>NUCLEOTIDE SEQUENCE [LARGE SCALE GENOMIC DNA]</scope>
</reference>
<evidence type="ECO:0000256" key="1">
    <source>
        <dbReference type="SAM" id="MobiDB-lite"/>
    </source>
</evidence>